<feature type="domain" description="CCHC-type" evidence="3">
    <location>
        <begin position="231"/>
        <end position="246"/>
    </location>
</feature>
<keyword evidence="1" id="KW-0863">Zinc-finger</keyword>
<name>A0AAP0LTK9_9ROSI</name>
<feature type="region of interest" description="Disordered" evidence="2">
    <location>
        <begin position="1"/>
        <end position="44"/>
    </location>
</feature>
<feature type="compositionally biased region" description="Basic and acidic residues" evidence="2">
    <location>
        <begin position="24"/>
        <end position="41"/>
    </location>
</feature>
<dbReference type="Proteomes" id="UP001428341">
    <property type="component" value="Unassembled WGS sequence"/>
</dbReference>
<dbReference type="GO" id="GO:0008270">
    <property type="term" value="F:zinc ion binding"/>
    <property type="evidence" value="ECO:0007669"/>
    <property type="project" value="UniProtKB-KW"/>
</dbReference>
<gene>
    <name evidence="4" type="ORF">WN944_018182</name>
</gene>
<comment type="caution">
    <text evidence="4">The sequence shown here is derived from an EMBL/GenBank/DDBJ whole genome shotgun (WGS) entry which is preliminary data.</text>
</comment>
<protein>
    <recommendedName>
        <fullName evidence="3">CCHC-type domain-containing protein</fullName>
    </recommendedName>
</protein>
<organism evidence="4 5">
    <name type="scientific">Citrus x changshan-huyou</name>
    <dbReference type="NCBI Taxonomy" id="2935761"/>
    <lineage>
        <taxon>Eukaryota</taxon>
        <taxon>Viridiplantae</taxon>
        <taxon>Streptophyta</taxon>
        <taxon>Embryophyta</taxon>
        <taxon>Tracheophyta</taxon>
        <taxon>Spermatophyta</taxon>
        <taxon>Magnoliopsida</taxon>
        <taxon>eudicotyledons</taxon>
        <taxon>Gunneridae</taxon>
        <taxon>Pentapetalae</taxon>
        <taxon>rosids</taxon>
        <taxon>malvids</taxon>
        <taxon>Sapindales</taxon>
        <taxon>Rutaceae</taxon>
        <taxon>Aurantioideae</taxon>
        <taxon>Citrus</taxon>
    </lineage>
</organism>
<evidence type="ECO:0000313" key="4">
    <source>
        <dbReference type="EMBL" id="KAK9186793.1"/>
    </source>
</evidence>
<dbReference type="Pfam" id="PF14111">
    <property type="entry name" value="DUF4283"/>
    <property type="match status" value="1"/>
</dbReference>
<keyword evidence="5" id="KW-1185">Reference proteome</keyword>
<feature type="compositionally biased region" description="Polar residues" evidence="2">
    <location>
        <begin position="244"/>
        <end position="261"/>
    </location>
</feature>
<dbReference type="PROSITE" id="PS50158">
    <property type="entry name" value="ZF_CCHC"/>
    <property type="match status" value="1"/>
</dbReference>
<dbReference type="InterPro" id="IPR040256">
    <property type="entry name" value="At4g02000-like"/>
</dbReference>
<keyword evidence="1" id="KW-0479">Metal-binding</keyword>
<dbReference type="PANTHER" id="PTHR31286:SF99">
    <property type="entry name" value="DUF4283 DOMAIN-CONTAINING PROTEIN"/>
    <property type="match status" value="1"/>
</dbReference>
<feature type="region of interest" description="Disordered" evidence="2">
    <location>
        <begin position="474"/>
        <end position="507"/>
    </location>
</feature>
<evidence type="ECO:0000259" key="3">
    <source>
        <dbReference type="PROSITE" id="PS50158"/>
    </source>
</evidence>
<dbReference type="EMBL" id="JBCGBO010000007">
    <property type="protein sequence ID" value="KAK9186793.1"/>
    <property type="molecule type" value="Genomic_DNA"/>
</dbReference>
<dbReference type="InterPro" id="IPR001878">
    <property type="entry name" value="Znf_CCHC"/>
</dbReference>
<keyword evidence="1" id="KW-0862">Zinc</keyword>
<evidence type="ECO:0000313" key="5">
    <source>
        <dbReference type="Proteomes" id="UP001428341"/>
    </source>
</evidence>
<dbReference type="InterPro" id="IPR025558">
    <property type="entry name" value="DUF4283"/>
</dbReference>
<accession>A0AAP0LTK9</accession>
<sequence>MESSENLGREGNPISGGIFPPPFREARTTKKARFRDEEHAGDTTAQVSYKETLVNATQAMEQGVGGGLDDWDFEEGDVTESNEGSMPSITFSARVHAKLSEPWKNSVVVKLLGRTIGYRALCARLNGMWKSAMGFSVIDLENNYYLVRFRSVRVWIRLPGLAVHLYDRKVLQKLGQLVGNVITIDSNTASSSRGRFARLAVSISLTRPLVSQFELDGKIHKVEYEGLPVICYKCGLYGHSSSNCKDAKNSTSSEEVGQSHQAMPGNEAPGQQAEGRNGDSIVEPFGPWMMAPRRGRKPNNGRVNTGDLNRNREFTGAGTSRFHILSQVLDEGGHHVHEACTDFPSTSRQPFISASNPTFTAKIDNTVQILARRKPQNKTVVIRNQSRKPNAPVVPTSNPFQPSDLSIRDEDINLLPHANQQSNSHSFPQKVSSNQRVVSFATTLDPTKHTVVFCSPPTLLNGDVREVATDHIERQGPDPQHLADPPDDHNTSRVKEGGHACNHPAVPMSGMDGDGMTDDEILMVHETPLVLMDDVSGQQQ</sequence>
<evidence type="ECO:0000256" key="2">
    <source>
        <dbReference type="SAM" id="MobiDB-lite"/>
    </source>
</evidence>
<proteinExistence type="predicted"/>
<dbReference type="PANTHER" id="PTHR31286">
    <property type="entry name" value="GLYCINE-RICH CELL WALL STRUCTURAL PROTEIN 1.8-LIKE"/>
    <property type="match status" value="1"/>
</dbReference>
<reference evidence="4 5" key="1">
    <citation type="submission" date="2024-05" db="EMBL/GenBank/DDBJ databases">
        <title>Haplotype-resolved chromosome-level genome assembly of Huyou (Citrus changshanensis).</title>
        <authorList>
            <person name="Miao C."/>
            <person name="Chen W."/>
            <person name="Wu Y."/>
            <person name="Wang L."/>
            <person name="Zhao S."/>
            <person name="Grierson D."/>
            <person name="Xu C."/>
            <person name="Chen K."/>
        </authorList>
    </citation>
    <scope>NUCLEOTIDE SEQUENCE [LARGE SCALE GENOMIC DNA]</scope>
    <source>
        <strain evidence="4">01-14</strain>
        <tissue evidence="4">Leaf</tissue>
    </source>
</reference>
<dbReference type="AlphaFoldDB" id="A0AAP0LTK9"/>
<dbReference type="GO" id="GO:0003676">
    <property type="term" value="F:nucleic acid binding"/>
    <property type="evidence" value="ECO:0007669"/>
    <property type="project" value="InterPro"/>
</dbReference>
<evidence type="ECO:0000256" key="1">
    <source>
        <dbReference type="PROSITE-ProRule" id="PRU00047"/>
    </source>
</evidence>
<feature type="region of interest" description="Disordered" evidence="2">
    <location>
        <begin position="244"/>
        <end position="311"/>
    </location>
</feature>
<feature type="compositionally biased region" description="Basic and acidic residues" evidence="2">
    <location>
        <begin position="484"/>
        <end position="498"/>
    </location>
</feature>